<sequence>MGRFATIFAPRPRRKPHEEARLNSKPSPNTSKPFQVDYSPKHYKSSDISDEFRRKIGDSEIGSWDVGANFIFRDDPDAITIDTVETSRAETLITKQPSEEMIRFDFDPAVSFDLGITSLDDLASPLHEPPEPVFFRYESADSAVTTSVALGAGEFVHEKNKAEKKLLDIKNKISERRMKKKNPHNEFIAKRYDAKKILNGLNELDYPRSDEGLPPSQALYEKMEYYDAQISIDEVLPDGESTVASFSVVGISPISNRKAVRFDHSDVPTRIEEGEEHNLDISFDDANEKQDPEVFVPIEKDSLSPVKQESEIFVPEITREAISASNKGKKTASSHIQSLKNANVLYYGNKRESLKDEAKRRKYPAGFNRFKAIDEHNNYDENNFSEVSKEFHLKTHENTSNIPEIANIQESVTDANHVDELVQLRKSERIAEFQKRKPHRKEENTETKWKVTPAMMRDDPLSVHNILATLSDKFISAPRLCKGSKAIPTIIFVQNEQEDEHQSQVENEGPIPSSRQKSSNADRIKWNQISNVTSLPVEEKILRPDTVGGSSALHGASNKSPVGVEELTENRPWRKPKVTLKTVRDDEDTIEERELIRQLQSRVRAIIEGAIPNNISIDKNNITLDKAAFPVSSSLAKIKAKKRGLESAHSRGMSRLASRSPHTSDLDTLRLRRRQIEAEAEARHGFKATKTTRDHSSSLVDIKSRLRSIEQGVSTK</sequence>
<organism evidence="2 3">
    <name type="scientific">Chaetoceros tenuissimus</name>
    <dbReference type="NCBI Taxonomy" id="426638"/>
    <lineage>
        <taxon>Eukaryota</taxon>
        <taxon>Sar</taxon>
        <taxon>Stramenopiles</taxon>
        <taxon>Ochrophyta</taxon>
        <taxon>Bacillariophyta</taxon>
        <taxon>Coscinodiscophyceae</taxon>
        <taxon>Chaetocerotophycidae</taxon>
        <taxon>Chaetocerotales</taxon>
        <taxon>Chaetocerotaceae</taxon>
        <taxon>Chaetoceros</taxon>
    </lineage>
</organism>
<feature type="region of interest" description="Disordered" evidence="1">
    <location>
        <begin position="546"/>
        <end position="567"/>
    </location>
</feature>
<feature type="compositionally biased region" description="Basic and acidic residues" evidence="1">
    <location>
        <begin position="691"/>
        <end position="700"/>
    </location>
</feature>
<keyword evidence="3" id="KW-1185">Reference proteome</keyword>
<dbReference type="EMBL" id="BLLK01000062">
    <property type="protein sequence ID" value="GFH59049.1"/>
    <property type="molecule type" value="Genomic_DNA"/>
</dbReference>
<feature type="region of interest" description="Disordered" evidence="1">
    <location>
        <begin position="680"/>
        <end position="700"/>
    </location>
</feature>
<accession>A0AAD3D733</accession>
<proteinExistence type="predicted"/>
<gene>
    <name evidence="2" type="ORF">CTEN210_15525</name>
</gene>
<dbReference type="Proteomes" id="UP001054902">
    <property type="component" value="Unassembled WGS sequence"/>
</dbReference>
<feature type="region of interest" description="Disordered" evidence="1">
    <location>
        <begin position="1"/>
        <end position="44"/>
    </location>
</feature>
<comment type="caution">
    <text evidence="2">The sequence shown here is derived from an EMBL/GenBank/DDBJ whole genome shotgun (WGS) entry which is preliminary data.</text>
</comment>
<protein>
    <submittedName>
        <fullName evidence="2">Uncharacterized protein</fullName>
    </submittedName>
</protein>
<name>A0AAD3D733_9STRA</name>
<evidence type="ECO:0000256" key="1">
    <source>
        <dbReference type="SAM" id="MobiDB-lite"/>
    </source>
</evidence>
<feature type="region of interest" description="Disordered" evidence="1">
    <location>
        <begin position="642"/>
        <end position="667"/>
    </location>
</feature>
<evidence type="ECO:0000313" key="3">
    <source>
        <dbReference type="Proteomes" id="UP001054902"/>
    </source>
</evidence>
<feature type="region of interest" description="Disordered" evidence="1">
    <location>
        <begin position="497"/>
        <end position="523"/>
    </location>
</feature>
<dbReference type="AlphaFoldDB" id="A0AAD3D733"/>
<evidence type="ECO:0000313" key="2">
    <source>
        <dbReference type="EMBL" id="GFH59049.1"/>
    </source>
</evidence>
<reference evidence="2 3" key="1">
    <citation type="journal article" date="2021" name="Sci. Rep.">
        <title>The genome of the diatom Chaetoceros tenuissimus carries an ancient integrated fragment of an extant virus.</title>
        <authorList>
            <person name="Hongo Y."/>
            <person name="Kimura K."/>
            <person name="Takaki Y."/>
            <person name="Yoshida Y."/>
            <person name="Baba S."/>
            <person name="Kobayashi G."/>
            <person name="Nagasaki K."/>
            <person name="Hano T."/>
            <person name="Tomaru Y."/>
        </authorList>
    </citation>
    <scope>NUCLEOTIDE SEQUENCE [LARGE SCALE GENOMIC DNA]</scope>
    <source>
        <strain evidence="2 3">NIES-3715</strain>
    </source>
</reference>
<feature type="compositionally biased region" description="Polar residues" evidence="1">
    <location>
        <begin position="24"/>
        <end position="33"/>
    </location>
</feature>